<dbReference type="Pfam" id="PF00753">
    <property type="entry name" value="Lactamase_B"/>
    <property type="match status" value="1"/>
</dbReference>
<evidence type="ECO:0000256" key="2">
    <source>
        <dbReference type="ARBA" id="ARBA00022801"/>
    </source>
</evidence>
<dbReference type="PANTHER" id="PTHR46018:SF2">
    <property type="entry name" value="ZINC PHOSPHODIESTERASE ELAC PROTEIN 1"/>
    <property type="match status" value="1"/>
</dbReference>
<name>A0ABW3FXJ4_9PSEU</name>
<dbReference type="InterPro" id="IPR001279">
    <property type="entry name" value="Metallo-B-lactamas"/>
</dbReference>
<organism evidence="4 5">
    <name type="scientific">Saccharopolyspora rosea</name>
    <dbReference type="NCBI Taxonomy" id="524884"/>
    <lineage>
        <taxon>Bacteria</taxon>
        <taxon>Bacillati</taxon>
        <taxon>Actinomycetota</taxon>
        <taxon>Actinomycetes</taxon>
        <taxon>Pseudonocardiales</taxon>
        <taxon>Pseudonocardiaceae</taxon>
        <taxon>Saccharopolyspora</taxon>
    </lineage>
</organism>
<dbReference type="InterPro" id="IPR036866">
    <property type="entry name" value="RibonucZ/Hydroxyglut_hydro"/>
</dbReference>
<evidence type="ECO:0000313" key="5">
    <source>
        <dbReference type="Proteomes" id="UP001597018"/>
    </source>
</evidence>
<feature type="domain" description="Metallo-beta-lactamase" evidence="3">
    <location>
        <begin position="26"/>
        <end position="238"/>
    </location>
</feature>
<accession>A0ABW3FXJ4</accession>
<dbReference type="InterPro" id="IPR044094">
    <property type="entry name" value="AtsA-like_MBL-fold"/>
</dbReference>
<proteinExistence type="predicted"/>
<dbReference type="Proteomes" id="UP001597018">
    <property type="component" value="Unassembled WGS sequence"/>
</dbReference>
<dbReference type="SMART" id="SM00849">
    <property type="entry name" value="Lactamase_B"/>
    <property type="match status" value="1"/>
</dbReference>
<evidence type="ECO:0000259" key="3">
    <source>
        <dbReference type="SMART" id="SM00849"/>
    </source>
</evidence>
<keyword evidence="1" id="KW-0540">Nuclease</keyword>
<protein>
    <submittedName>
        <fullName evidence="4">MBL fold metallo-hydrolase</fullName>
    </submittedName>
</protein>
<keyword evidence="2" id="KW-0378">Hydrolase</keyword>
<sequence>MNASDPLRVVLLGTAAGPHPAPGRHGVATAVVVGERVYLVDAGHAALRRYAQAGLALRDLRAVFVTHLHSDHVADLLNLFLLGWGPANRGVDQPVRVLGPGPDPRDQAPGTAGLVHHGLRAFGQDIGVRLRTSPRTHPARLADAVDVTAGTEPAVVFENDRVRVLAAAVPHPPLHLALGFRIETEHGVVALSGDTARSDVVATLAADADVLVHEVMDPAHYRALGYSAELLDFLASSHTSPGEVGQVAAASGASCVALSHIGPPDPRAVRDDDWERRVRARFGGRIVVGHDLTRIVPGR</sequence>
<dbReference type="SUPFAM" id="SSF56281">
    <property type="entry name" value="Metallo-hydrolase/oxidoreductase"/>
    <property type="match status" value="1"/>
</dbReference>
<dbReference type="Gene3D" id="3.60.15.10">
    <property type="entry name" value="Ribonuclease Z/Hydroxyacylglutathione hydrolase-like"/>
    <property type="match status" value="1"/>
</dbReference>
<dbReference type="RefSeq" id="WP_345600445.1">
    <property type="nucleotide sequence ID" value="NZ_BAABLT010000006.1"/>
</dbReference>
<reference evidence="5" key="1">
    <citation type="journal article" date="2019" name="Int. J. Syst. Evol. Microbiol.">
        <title>The Global Catalogue of Microorganisms (GCM) 10K type strain sequencing project: providing services to taxonomists for standard genome sequencing and annotation.</title>
        <authorList>
            <consortium name="The Broad Institute Genomics Platform"/>
            <consortium name="The Broad Institute Genome Sequencing Center for Infectious Disease"/>
            <person name="Wu L."/>
            <person name="Ma J."/>
        </authorList>
    </citation>
    <scope>NUCLEOTIDE SEQUENCE [LARGE SCALE GENOMIC DNA]</scope>
    <source>
        <strain evidence="5">CCUG 56401</strain>
    </source>
</reference>
<dbReference type="CDD" id="cd07719">
    <property type="entry name" value="arylsulfatase_AtsA-like_MBL-fold"/>
    <property type="match status" value="1"/>
</dbReference>
<evidence type="ECO:0000313" key="4">
    <source>
        <dbReference type="EMBL" id="MFD0921605.1"/>
    </source>
</evidence>
<keyword evidence="5" id="KW-1185">Reference proteome</keyword>
<dbReference type="PANTHER" id="PTHR46018">
    <property type="entry name" value="ZINC PHOSPHODIESTERASE ELAC PROTEIN 1"/>
    <property type="match status" value="1"/>
</dbReference>
<gene>
    <name evidence="4" type="ORF">ACFQ16_17815</name>
</gene>
<evidence type="ECO:0000256" key="1">
    <source>
        <dbReference type="ARBA" id="ARBA00022759"/>
    </source>
</evidence>
<comment type="caution">
    <text evidence="4">The sequence shown here is derived from an EMBL/GenBank/DDBJ whole genome shotgun (WGS) entry which is preliminary data.</text>
</comment>
<dbReference type="EMBL" id="JBHTIW010000014">
    <property type="protein sequence ID" value="MFD0921605.1"/>
    <property type="molecule type" value="Genomic_DNA"/>
</dbReference>
<keyword evidence="1" id="KW-0255">Endonuclease</keyword>